<dbReference type="Proteomes" id="UP000199412">
    <property type="component" value="Unassembled WGS sequence"/>
</dbReference>
<evidence type="ECO:0000313" key="2">
    <source>
        <dbReference type="EMBL" id="SDE78110.1"/>
    </source>
</evidence>
<dbReference type="EMBL" id="FNAP01000012">
    <property type="protein sequence ID" value="SDE78110.1"/>
    <property type="molecule type" value="Genomic_DNA"/>
</dbReference>
<keyword evidence="3" id="KW-1185">Reference proteome</keyword>
<dbReference type="AlphaFoldDB" id="A0A1G7FQA3"/>
<name>A0A1G7FQA3_9PROT</name>
<reference evidence="2 3" key="1">
    <citation type="submission" date="2016-10" db="EMBL/GenBank/DDBJ databases">
        <authorList>
            <person name="de Groot N.N."/>
        </authorList>
    </citation>
    <scope>NUCLEOTIDE SEQUENCE [LARGE SCALE GENOMIC DNA]</scope>
    <source>
        <strain evidence="2 3">ATCC 700224</strain>
    </source>
</reference>
<accession>A0A1G7FQA3</accession>
<proteinExistence type="predicted"/>
<evidence type="ECO:0000256" key="1">
    <source>
        <dbReference type="SAM" id="MobiDB-lite"/>
    </source>
</evidence>
<dbReference type="STRING" id="69960.SAMN05421720_11226"/>
<evidence type="ECO:0000313" key="3">
    <source>
        <dbReference type="Proteomes" id="UP000199412"/>
    </source>
</evidence>
<organism evidence="2 3">
    <name type="scientific">Rhodospira trueperi</name>
    <dbReference type="NCBI Taxonomy" id="69960"/>
    <lineage>
        <taxon>Bacteria</taxon>
        <taxon>Pseudomonadati</taxon>
        <taxon>Pseudomonadota</taxon>
        <taxon>Alphaproteobacteria</taxon>
        <taxon>Rhodospirillales</taxon>
        <taxon>Rhodospirillaceae</taxon>
        <taxon>Rhodospira</taxon>
    </lineage>
</organism>
<gene>
    <name evidence="2" type="ORF">SAMN05421720_11226</name>
</gene>
<evidence type="ECO:0008006" key="4">
    <source>
        <dbReference type="Google" id="ProtNLM"/>
    </source>
</evidence>
<protein>
    <recommendedName>
        <fullName evidence="4">DUF1127 domain-containing protein</fullName>
    </recommendedName>
</protein>
<feature type="region of interest" description="Disordered" evidence="1">
    <location>
        <begin position="17"/>
        <end position="43"/>
    </location>
</feature>
<sequence length="85" mass="9399">MLSIRALLEAARMALAGPPREDQAPDRVSSGLSPRGRLGCARSRRQTAGLSDWILRDIGLSRVPKTDGRCEVRPLHQTRGPEKPW</sequence>